<reference evidence="1 2" key="1">
    <citation type="submission" date="2018-04" db="EMBL/GenBank/DDBJ databases">
        <title>Pedobacter chongqingensis sp. nov., isolated from a rottenly hemp rope.</title>
        <authorList>
            <person name="Cai Y."/>
        </authorList>
    </citation>
    <scope>NUCLEOTIDE SEQUENCE [LARGE SCALE GENOMIC DNA]</scope>
    <source>
        <strain evidence="1 2">FJ4-8</strain>
    </source>
</reference>
<evidence type="ECO:0000313" key="2">
    <source>
        <dbReference type="Proteomes" id="UP000245647"/>
    </source>
</evidence>
<comment type="caution">
    <text evidence="1">The sequence shown here is derived from an EMBL/GenBank/DDBJ whole genome shotgun (WGS) entry which is preliminary data.</text>
</comment>
<accession>A0A2U2PKY0</accession>
<dbReference type="EMBL" id="QEAS01000002">
    <property type="protein sequence ID" value="PWG81922.1"/>
    <property type="molecule type" value="Genomic_DNA"/>
</dbReference>
<keyword evidence="2" id="KW-1185">Reference proteome</keyword>
<dbReference type="AlphaFoldDB" id="A0A2U2PKY0"/>
<proteinExistence type="predicted"/>
<organism evidence="1 2">
    <name type="scientific">Pararcticibacter amylolyticus</name>
    <dbReference type="NCBI Taxonomy" id="2173175"/>
    <lineage>
        <taxon>Bacteria</taxon>
        <taxon>Pseudomonadati</taxon>
        <taxon>Bacteroidota</taxon>
        <taxon>Sphingobacteriia</taxon>
        <taxon>Sphingobacteriales</taxon>
        <taxon>Sphingobacteriaceae</taxon>
        <taxon>Pararcticibacter</taxon>
    </lineage>
</organism>
<name>A0A2U2PKY0_9SPHI</name>
<gene>
    <name evidence="1" type="ORF">DDR33_02500</name>
</gene>
<protein>
    <submittedName>
        <fullName evidence="1">Uncharacterized protein</fullName>
    </submittedName>
</protein>
<dbReference type="Proteomes" id="UP000245647">
    <property type="component" value="Unassembled WGS sequence"/>
</dbReference>
<evidence type="ECO:0000313" key="1">
    <source>
        <dbReference type="EMBL" id="PWG81922.1"/>
    </source>
</evidence>
<sequence>MREERGKPKTCNRVGKNQNQIKNKMMVPQKKNLLQRVRIVFTVLITVLSFGGVMAMKAAQTPTYYMRGDEYLEVPGGAAGEGTQWECNSGSSICTYDENHQPIGSANRQFNLLNVD</sequence>